<dbReference type="EMBL" id="CADCXV010000860">
    <property type="protein sequence ID" value="CAB0037558.1"/>
    <property type="molecule type" value="Genomic_DNA"/>
</dbReference>
<proteinExistence type="predicted"/>
<organism evidence="2 3">
    <name type="scientific">Trichogramma brassicae</name>
    <dbReference type="NCBI Taxonomy" id="86971"/>
    <lineage>
        <taxon>Eukaryota</taxon>
        <taxon>Metazoa</taxon>
        <taxon>Ecdysozoa</taxon>
        <taxon>Arthropoda</taxon>
        <taxon>Hexapoda</taxon>
        <taxon>Insecta</taxon>
        <taxon>Pterygota</taxon>
        <taxon>Neoptera</taxon>
        <taxon>Endopterygota</taxon>
        <taxon>Hymenoptera</taxon>
        <taxon>Apocrita</taxon>
        <taxon>Proctotrupomorpha</taxon>
        <taxon>Chalcidoidea</taxon>
        <taxon>Trichogrammatidae</taxon>
        <taxon>Trichogramma</taxon>
    </lineage>
</organism>
<dbReference type="Proteomes" id="UP000479190">
    <property type="component" value="Unassembled WGS sequence"/>
</dbReference>
<evidence type="ECO:0000313" key="2">
    <source>
        <dbReference type="EMBL" id="CAB0037558.1"/>
    </source>
</evidence>
<dbReference type="OrthoDB" id="75343at2759"/>
<evidence type="ECO:0000256" key="1">
    <source>
        <dbReference type="SAM" id="MobiDB-lite"/>
    </source>
</evidence>
<protein>
    <submittedName>
        <fullName evidence="2">Uncharacterized protein</fullName>
    </submittedName>
</protein>
<gene>
    <name evidence="2" type="ORF">TBRA_LOCUS9382</name>
</gene>
<accession>A0A6H5IKB1</accession>
<keyword evidence="3" id="KW-1185">Reference proteome</keyword>
<dbReference type="Pfam" id="PF02466">
    <property type="entry name" value="Tim17"/>
    <property type="match status" value="1"/>
</dbReference>
<feature type="region of interest" description="Disordered" evidence="1">
    <location>
        <begin position="1"/>
        <end position="26"/>
    </location>
</feature>
<reference evidence="2 3" key="1">
    <citation type="submission" date="2020-02" db="EMBL/GenBank/DDBJ databases">
        <authorList>
            <person name="Ferguson B K."/>
        </authorList>
    </citation>
    <scope>NUCLEOTIDE SEQUENCE [LARGE SCALE GENOMIC DNA]</scope>
</reference>
<sequence length="124" mass="13777">MIQINNSSGPIAAHQKPPPTDVPDEKLNPVSMLDERWDRIAMNLIGNPQRYREKIIIPHSLGGGYITTNEEKDVKSFALFGTVFSAAKCTIEFYRGKTDWKNGTYAAALIGGMLGLRGNSQYFN</sequence>
<evidence type="ECO:0000313" key="3">
    <source>
        <dbReference type="Proteomes" id="UP000479190"/>
    </source>
</evidence>
<dbReference type="AlphaFoldDB" id="A0A6H5IKB1"/>
<name>A0A6H5IKB1_9HYME</name>